<gene>
    <name evidence="2" type="ORF">SAMN05443529_10448</name>
</gene>
<keyword evidence="1" id="KW-0472">Membrane</keyword>
<protein>
    <submittedName>
        <fullName evidence="2">Uncharacterized protein</fullName>
    </submittedName>
</protein>
<feature type="transmembrane region" description="Helical" evidence="1">
    <location>
        <begin position="6"/>
        <end position="29"/>
    </location>
</feature>
<evidence type="ECO:0000313" key="2">
    <source>
        <dbReference type="EMBL" id="SDG56208.1"/>
    </source>
</evidence>
<proteinExistence type="predicted"/>
<keyword evidence="1" id="KW-1133">Transmembrane helix</keyword>
<dbReference type="AlphaFoldDB" id="A0A1G7V9F9"/>
<accession>A0A1G7V9F9</accession>
<reference evidence="3" key="1">
    <citation type="submission" date="2016-10" db="EMBL/GenBank/DDBJ databases">
        <authorList>
            <person name="Varghese N."/>
            <person name="Submissions S."/>
        </authorList>
    </citation>
    <scope>NUCLEOTIDE SEQUENCE [LARGE SCALE GENOMIC DNA]</scope>
    <source>
        <strain evidence="3">DSM 8344</strain>
    </source>
</reference>
<name>A0A1G7V9F9_9FIRM</name>
<organism evidence="2 3">
    <name type="scientific">Desulfosporosinus hippei DSM 8344</name>
    <dbReference type="NCBI Taxonomy" id="1121419"/>
    <lineage>
        <taxon>Bacteria</taxon>
        <taxon>Bacillati</taxon>
        <taxon>Bacillota</taxon>
        <taxon>Clostridia</taxon>
        <taxon>Eubacteriales</taxon>
        <taxon>Desulfitobacteriaceae</taxon>
        <taxon>Desulfosporosinus</taxon>
    </lineage>
</organism>
<keyword evidence="1" id="KW-0812">Transmembrane</keyword>
<evidence type="ECO:0000256" key="1">
    <source>
        <dbReference type="SAM" id="Phobius"/>
    </source>
</evidence>
<dbReference type="Proteomes" id="UP000198656">
    <property type="component" value="Unassembled WGS sequence"/>
</dbReference>
<evidence type="ECO:0000313" key="3">
    <source>
        <dbReference type="Proteomes" id="UP000198656"/>
    </source>
</evidence>
<keyword evidence="3" id="KW-1185">Reference proteome</keyword>
<sequence length="31" mass="3501">MMLEEASIPLAEAVWLFSGSSYSTFIMWVGF</sequence>
<dbReference type="EMBL" id="FNCP01000004">
    <property type="protein sequence ID" value="SDG56208.1"/>
    <property type="molecule type" value="Genomic_DNA"/>
</dbReference>